<reference evidence="2" key="1">
    <citation type="submission" date="2023-06" db="EMBL/GenBank/DDBJ databases">
        <title>Genome-scale phylogeny and comparative genomics of the fungal order Sordariales.</title>
        <authorList>
            <consortium name="Lawrence Berkeley National Laboratory"/>
            <person name="Hensen N."/>
            <person name="Bonometti L."/>
            <person name="Westerberg I."/>
            <person name="Brannstrom I.O."/>
            <person name="Guillou S."/>
            <person name="Cros-Aarteil S."/>
            <person name="Calhoun S."/>
            <person name="Haridas S."/>
            <person name="Kuo A."/>
            <person name="Mondo S."/>
            <person name="Pangilinan J."/>
            <person name="Riley R."/>
            <person name="Labutti K."/>
            <person name="Andreopoulos B."/>
            <person name="Lipzen A."/>
            <person name="Chen C."/>
            <person name="Yanf M."/>
            <person name="Daum C."/>
            <person name="Ng V."/>
            <person name="Clum A."/>
            <person name="Steindorff A."/>
            <person name="Ohm R."/>
            <person name="Martin F."/>
            <person name="Silar P."/>
            <person name="Natvig D."/>
            <person name="Lalanne C."/>
            <person name="Gautier V."/>
            <person name="Ament-Velasquez S.L."/>
            <person name="Kruys A."/>
            <person name="Hutchinson M.I."/>
            <person name="Powell A.J."/>
            <person name="Barry K."/>
            <person name="Miller A.N."/>
            <person name="Grigoriev I.V."/>
            <person name="Debuchy R."/>
            <person name="Gladieux P."/>
            <person name="Thoren M.H."/>
            <person name="Johannesson H."/>
        </authorList>
    </citation>
    <scope>NUCLEOTIDE SEQUENCE</scope>
    <source>
        <strain evidence="2">SMH2532-1</strain>
    </source>
</reference>
<dbReference type="EMBL" id="JAULSV010000007">
    <property type="protein sequence ID" value="KAK0638568.1"/>
    <property type="molecule type" value="Genomic_DNA"/>
</dbReference>
<dbReference type="Proteomes" id="UP001174936">
    <property type="component" value="Unassembled WGS sequence"/>
</dbReference>
<sequence length="355" mass="40671">MMTNDKEEKHPRRRRRPAPSSGTARKRELSPQPESLRKVLATPELVEAILLQVDRRLLLTSAQRVCTSWHDIIATSPSLQRYLFFLASPATKTASPSAPKTEFTPNPLLRDAFPCLYPNPNRMYPAWQEILGIVPSGVGFVTAGEHNAGNWPDPDEIFPMTDTRFHGELRVVERSDAEALPWKMVEFPGGLRMGELFDEVFTMNWSRNRGCAAGGCEYSCHGDAAHIAWRVPVEMVTARPSPMQWYRTRWGSDPVPAAPTRGVRQPDWLAGADLVLGEDWWYEQKTRCSHPDWKDGMGPRCFLWQQGYWNDSPHTSWKRRRRWHPVGGRGMKWLFRCKDYKPRGPLSLPPLDGKR</sequence>
<proteinExistence type="predicted"/>
<organism evidence="2 3">
    <name type="scientific">Cercophora newfieldiana</name>
    <dbReference type="NCBI Taxonomy" id="92897"/>
    <lineage>
        <taxon>Eukaryota</taxon>
        <taxon>Fungi</taxon>
        <taxon>Dikarya</taxon>
        <taxon>Ascomycota</taxon>
        <taxon>Pezizomycotina</taxon>
        <taxon>Sordariomycetes</taxon>
        <taxon>Sordariomycetidae</taxon>
        <taxon>Sordariales</taxon>
        <taxon>Lasiosphaeriaceae</taxon>
        <taxon>Cercophora</taxon>
    </lineage>
</organism>
<evidence type="ECO:0000256" key="1">
    <source>
        <dbReference type="SAM" id="MobiDB-lite"/>
    </source>
</evidence>
<accession>A0AA39XQW6</accession>
<feature type="region of interest" description="Disordered" evidence="1">
    <location>
        <begin position="1"/>
        <end position="35"/>
    </location>
</feature>
<name>A0AA39XQW6_9PEZI</name>
<gene>
    <name evidence="2" type="ORF">B0T16DRAFT_227119</name>
</gene>
<protein>
    <recommendedName>
        <fullName evidence="4">F-box domain-containing protein</fullName>
    </recommendedName>
</protein>
<evidence type="ECO:0008006" key="4">
    <source>
        <dbReference type="Google" id="ProtNLM"/>
    </source>
</evidence>
<feature type="compositionally biased region" description="Basic and acidic residues" evidence="1">
    <location>
        <begin position="1"/>
        <end position="10"/>
    </location>
</feature>
<evidence type="ECO:0000313" key="3">
    <source>
        <dbReference type="Proteomes" id="UP001174936"/>
    </source>
</evidence>
<keyword evidence="3" id="KW-1185">Reference proteome</keyword>
<dbReference type="AlphaFoldDB" id="A0AA39XQW6"/>
<evidence type="ECO:0000313" key="2">
    <source>
        <dbReference type="EMBL" id="KAK0638568.1"/>
    </source>
</evidence>
<comment type="caution">
    <text evidence="2">The sequence shown here is derived from an EMBL/GenBank/DDBJ whole genome shotgun (WGS) entry which is preliminary data.</text>
</comment>